<dbReference type="HOGENOM" id="CLU_444926_0_0_1"/>
<protein>
    <submittedName>
        <fullName evidence="3">Uncharacterized protein</fullName>
    </submittedName>
</protein>
<dbReference type="AlphaFoldDB" id="A0A0D0ABS4"/>
<dbReference type="STRING" id="765257.A0A0D0ABS4"/>
<feature type="compositionally biased region" description="Low complexity" evidence="1">
    <location>
        <begin position="299"/>
        <end position="321"/>
    </location>
</feature>
<feature type="compositionally biased region" description="Polar residues" evidence="1">
    <location>
        <begin position="99"/>
        <end position="114"/>
    </location>
</feature>
<name>A0A0D0ABS4_9AGAM</name>
<feature type="compositionally biased region" description="Pro residues" evidence="1">
    <location>
        <begin position="260"/>
        <end position="278"/>
    </location>
</feature>
<feature type="compositionally biased region" description="Low complexity" evidence="1">
    <location>
        <begin position="479"/>
        <end position="498"/>
    </location>
</feature>
<proteinExistence type="predicted"/>
<feature type="transmembrane region" description="Helical" evidence="2">
    <location>
        <begin position="25"/>
        <end position="42"/>
    </location>
</feature>
<feature type="compositionally biased region" description="Basic and acidic residues" evidence="1">
    <location>
        <begin position="233"/>
        <end position="243"/>
    </location>
</feature>
<feature type="compositionally biased region" description="Basic and acidic residues" evidence="1">
    <location>
        <begin position="469"/>
        <end position="478"/>
    </location>
</feature>
<dbReference type="EMBL" id="KN833689">
    <property type="protein sequence ID" value="KIK29453.1"/>
    <property type="molecule type" value="Genomic_DNA"/>
</dbReference>
<feature type="compositionally biased region" description="Polar residues" evidence="1">
    <location>
        <begin position="327"/>
        <end position="348"/>
    </location>
</feature>
<reference evidence="3 4" key="1">
    <citation type="submission" date="2014-04" db="EMBL/GenBank/DDBJ databases">
        <authorList>
            <consortium name="DOE Joint Genome Institute"/>
            <person name="Kuo A."/>
            <person name="Kohler A."/>
            <person name="Costa M.D."/>
            <person name="Nagy L.G."/>
            <person name="Floudas D."/>
            <person name="Copeland A."/>
            <person name="Barry K.W."/>
            <person name="Cichocki N."/>
            <person name="Veneault-Fourrey C."/>
            <person name="LaButti K."/>
            <person name="Lindquist E.A."/>
            <person name="Lipzen A."/>
            <person name="Lundell T."/>
            <person name="Morin E."/>
            <person name="Murat C."/>
            <person name="Sun H."/>
            <person name="Tunlid A."/>
            <person name="Henrissat B."/>
            <person name="Grigoriev I.V."/>
            <person name="Hibbett D.S."/>
            <person name="Martin F."/>
            <person name="Nordberg H.P."/>
            <person name="Cantor M.N."/>
            <person name="Hua S.X."/>
        </authorList>
    </citation>
    <scope>NUCLEOTIDE SEQUENCE [LARGE SCALE GENOMIC DNA]</scope>
    <source>
        <strain evidence="3 4">441</strain>
    </source>
</reference>
<feature type="transmembrane region" description="Helical" evidence="2">
    <location>
        <begin position="62"/>
        <end position="84"/>
    </location>
</feature>
<keyword evidence="2" id="KW-0472">Membrane</keyword>
<feature type="region of interest" description="Disordered" evidence="1">
    <location>
        <begin position="439"/>
        <end position="544"/>
    </location>
</feature>
<evidence type="ECO:0000256" key="1">
    <source>
        <dbReference type="SAM" id="MobiDB-lite"/>
    </source>
</evidence>
<feature type="compositionally biased region" description="Low complexity" evidence="1">
    <location>
        <begin position="517"/>
        <end position="528"/>
    </location>
</feature>
<gene>
    <name evidence="3" type="ORF">PISMIDRAFT_672144</name>
</gene>
<dbReference type="OrthoDB" id="2804493at2759"/>
<accession>A0A0D0ABS4</accession>
<feature type="compositionally biased region" description="Polar residues" evidence="1">
    <location>
        <begin position="499"/>
        <end position="516"/>
    </location>
</feature>
<feature type="region of interest" description="Disordered" evidence="1">
    <location>
        <begin position="214"/>
        <end position="348"/>
    </location>
</feature>
<evidence type="ECO:0000313" key="3">
    <source>
        <dbReference type="EMBL" id="KIK29453.1"/>
    </source>
</evidence>
<sequence>MTRHVPSIRRLHVHFFPSHTRRARHLLSVSIFANAVASAMPLDETRLVYRNSDGSSSSSISANVWIPIMVVTITLVVLMFLVCLKRSMRREVATARRYSATSDSTAANQNTSSNQRRRPRRTASQISTKSLPPYMKEPGDHELVIYRGPLEMVDQPPNSILPLGDVEENSDPSMTHFNISLDRVVSRDTLPDGSTAHLVRGVARGSVDLRSLESSLQSHSTNSELLVSHQRTLSRDSDLDLRGEAPPYSEEAVVSGDPSALPPPQSPIPPEPGVPVPQPVHATPGNRRSRFGFLLHPFSSHTPTTSTSTTTSNPRTAAPATHARSGSAHTLASTEHTSASRPMTPNNASRSSLLALRGIRTRASSAGSAALSSPSMISLHSISAPLPHTLTRTEFRIPRGGLTPEQVKLITSRDAPERFGRPYGSAAVAFAGSRVLLASDTADTPPPEFDEAVGATASSGVDATAAPDRAGESEEHEAGTSSASTSSPASHVATPTSSRHTSLTSERQQSVELSVNTQATSTDQAADTSDLDEAVTSPTARPLSVTPAVQDSTVVSSLLCYPTAL</sequence>
<evidence type="ECO:0000313" key="4">
    <source>
        <dbReference type="Proteomes" id="UP000054018"/>
    </source>
</evidence>
<keyword evidence="2" id="KW-1133">Transmembrane helix</keyword>
<reference evidence="4" key="2">
    <citation type="submission" date="2015-01" db="EMBL/GenBank/DDBJ databases">
        <title>Evolutionary Origins and Diversification of the Mycorrhizal Mutualists.</title>
        <authorList>
            <consortium name="DOE Joint Genome Institute"/>
            <consortium name="Mycorrhizal Genomics Consortium"/>
            <person name="Kohler A."/>
            <person name="Kuo A."/>
            <person name="Nagy L.G."/>
            <person name="Floudas D."/>
            <person name="Copeland A."/>
            <person name="Barry K.W."/>
            <person name="Cichocki N."/>
            <person name="Veneault-Fourrey C."/>
            <person name="LaButti K."/>
            <person name="Lindquist E.A."/>
            <person name="Lipzen A."/>
            <person name="Lundell T."/>
            <person name="Morin E."/>
            <person name="Murat C."/>
            <person name="Riley R."/>
            <person name="Ohm R."/>
            <person name="Sun H."/>
            <person name="Tunlid A."/>
            <person name="Henrissat B."/>
            <person name="Grigoriev I.V."/>
            <person name="Hibbett D.S."/>
            <person name="Martin F."/>
        </authorList>
    </citation>
    <scope>NUCLEOTIDE SEQUENCE [LARGE SCALE GENOMIC DNA]</scope>
    <source>
        <strain evidence="4">441</strain>
    </source>
</reference>
<evidence type="ECO:0000256" key="2">
    <source>
        <dbReference type="SAM" id="Phobius"/>
    </source>
</evidence>
<feature type="region of interest" description="Disordered" evidence="1">
    <location>
        <begin position="96"/>
        <end position="138"/>
    </location>
</feature>
<keyword evidence="2" id="KW-0812">Transmembrane</keyword>
<keyword evidence="4" id="KW-1185">Reference proteome</keyword>
<feature type="compositionally biased region" description="Polar residues" evidence="1">
    <location>
        <begin position="214"/>
        <end position="231"/>
    </location>
</feature>
<dbReference type="Proteomes" id="UP000054018">
    <property type="component" value="Unassembled WGS sequence"/>
</dbReference>
<organism evidence="3 4">
    <name type="scientific">Pisolithus microcarpus 441</name>
    <dbReference type="NCBI Taxonomy" id="765257"/>
    <lineage>
        <taxon>Eukaryota</taxon>
        <taxon>Fungi</taxon>
        <taxon>Dikarya</taxon>
        <taxon>Basidiomycota</taxon>
        <taxon>Agaricomycotina</taxon>
        <taxon>Agaricomycetes</taxon>
        <taxon>Agaricomycetidae</taxon>
        <taxon>Boletales</taxon>
        <taxon>Sclerodermatineae</taxon>
        <taxon>Pisolithaceae</taxon>
        <taxon>Pisolithus</taxon>
    </lineage>
</organism>